<dbReference type="Pfam" id="PF09785">
    <property type="entry name" value="Prp31_C"/>
    <property type="match status" value="1"/>
</dbReference>
<dbReference type="PANTHER" id="PTHR13904">
    <property type="entry name" value="PRE-MRNA SPLICING FACTOR PRP31"/>
    <property type="match status" value="1"/>
</dbReference>
<keyword evidence="7" id="KW-0539">Nucleus</keyword>
<dbReference type="InterPro" id="IPR019175">
    <property type="entry name" value="Prp31_C"/>
</dbReference>
<feature type="domain" description="Nop" evidence="10">
    <location>
        <begin position="263"/>
        <end position="372"/>
    </location>
</feature>
<dbReference type="Gene3D" id="1.10.287.4070">
    <property type="match status" value="1"/>
</dbReference>
<accession>A0A9W5TCP0</accession>
<feature type="region of interest" description="Disordered" evidence="9">
    <location>
        <begin position="369"/>
        <end position="401"/>
    </location>
</feature>
<dbReference type="InterPro" id="IPR002687">
    <property type="entry name" value="Nop_dom"/>
</dbReference>
<evidence type="ECO:0000313" key="12">
    <source>
        <dbReference type="Proteomes" id="UP001057455"/>
    </source>
</evidence>
<sequence length="518" mass="56846">MANIAAQSFIDMYFVVWDCITFSKFDLMDSGSFILERCSKVETLHCFNIASIVDSFLDDLEDLEREEEIAASTAPSGATKAEICESDDDAPIIDAVQEYFNATSTSSCSFSTKVKDPALNGLVERVRSLALEKQCDTNELTLIEECNQAVLEIDNEIINIYNYVRDIYSKRFPKLESIVYSPLDYLAVVKRAQNEMDFTKVALNDILPNTMVMAITVAATTSSGSYLSAHVLKQVITACNEGMLLADFRNDILVYLESRMTLLAPNVSAIIGSALAARLITQAGGLSTLAKMPSQNIMLVGAMRKGTAVPGIIHSCDIIQNAIPAVKHRAVKLVSGKLSLAAKIDMFKESTDGAMGTNYRNFILQALQKAQEPPPAPTKKSLPIPDERKSTKRGGKRLRKAKERLAVSEFRKYANRLKFGEEAEEEYGLEGEGFGMLGKYTGYGKLRLQHKQTKVQLPKKRQVAMQSSGATNGVSSSLVFTPLQVGIELCNPEAAKPVTKKKNSILDNSGGFFKVGKH</sequence>
<evidence type="ECO:0000256" key="9">
    <source>
        <dbReference type="SAM" id="MobiDB-lite"/>
    </source>
</evidence>
<dbReference type="AlphaFoldDB" id="A0A9W5TCP0"/>
<evidence type="ECO:0000256" key="1">
    <source>
        <dbReference type="ARBA" id="ARBA00004123"/>
    </source>
</evidence>
<protein>
    <submittedName>
        <fullName evidence="11">U4 U6 snRNP-associated</fullName>
    </submittedName>
</protein>
<dbReference type="GO" id="GO:0005687">
    <property type="term" value="C:U4 snRNP"/>
    <property type="evidence" value="ECO:0007669"/>
    <property type="project" value="TreeGrafter"/>
</dbReference>
<keyword evidence="3" id="KW-0507">mRNA processing</keyword>
<dbReference type="Pfam" id="PF01798">
    <property type="entry name" value="Nop"/>
    <property type="match status" value="1"/>
</dbReference>
<dbReference type="InterPro" id="IPR012976">
    <property type="entry name" value="NOSIC"/>
</dbReference>
<evidence type="ECO:0000256" key="8">
    <source>
        <dbReference type="ARBA" id="ARBA00023274"/>
    </source>
</evidence>
<evidence type="ECO:0000256" key="2">
    <source>
        <dbReference type="ARBA" id="ARBA00005572"/>
    </source>
</evidence>
<dbReference type="GO" id="GO:0071011">
    <property type="term" value="C:precatalytic spliceosome"/>
    <property type="evidence" value="ECO:0007669"/>
    <property type="project" value="TreeGrafter"/>
</dbReference>
<evidence type="ECO:0000256" key="4">
    <source>
        <dbReference type="ARBA" id="ARBA00022728"/>
    </source>
</evidence>
<keyword evidence="6" id="KW-0508">mRNA splicing</keyword>
<feature type="compositionally biased region" description="Basic residues" evidence="9">
    <location>
        <begin position="390"/>
        <end position="401"/>
    </location>
</feature>
<name>A0A9W5TCP0_BABOV</name>
<evidence type="ECO:0000256" key="3">
    <source>
        <dbReference type="ARBA" id="ARBA00022664"/>
    </source>
</evidence>
<comment type="caution">
    <text evidence="11">The sequence shown here is derived from an EMBL/GenBank/DDBJ whole genome shotgun (WGS) entry which is preliminary data.</text>
</comment>
<evidence type="ECO:0000256" key="5">
    <source>
        <dbReference type="ARBA" id="ARBA00022884"/>
    </source>
</evidence>
<comment type="similarity">
    <text evidence="2">Belongs to the PRP31 family.</text>
</comment>
<dbReference type="OrthoDB" id="4771285at2759"/>
<proteinExistence type="inferred from homology"/>
<dbReference type="SUPFAM" id="SSF89124">
    <property type="entry name" value="Nop domain"/>
    <property type="match status" value="1"/>
</dbReference>
<dbReference type="GO" id="GO:0046540">
    <property type="term" value="C:U4/U6 x U5 tri-snRNP complex"/>
    <property type="evidence" value="ECO:0007669"/>
    <property type="project" value="InterPro"/>
</dbReference>
<keyword evidence="8" id="KW-0687">Ribonucleoprotein</keyword>
<keyword evidence="4" id="KW-0747">Spliceosome</keyword>
<keyword evidence="5" id="KW-0694">RNA-binding</keyword>
<organism evidence="11 12">
    <name type="scientific">Babesia ovis</name>
    <dbReference type="NCBI Taxonomy" id="5869"/>
    <lineage>
        <taxon>Eukaryota</taxon>
        <taxon>Sar</taxon>
        <taxon>Alveolata</taxon>
        <taxon>Apicomplexa</taxon>
        <taxon>Aconoidasida</taxon>
        <taxon>Piroplasmida</taxon>
        <taxon>Babesiidae</taxon>
        <taxon>Babesia</taxon>
    </lineage>
</organism>
<evidence type="ECO:0000256" key="7">
    <source>
        <dbReference type="ARBA" id="ARBA00023242"/>
    </source>
</evidence>
<comment type="subcellular location">
    <subcellularLocation>
        <location evidence="1">Nucleus</location>
    </subcellularLocation>
</comment>
<dbReference type="InterPro" id="IPR036070">
    <property type="entry name" value="Nop_dom_sf"/>
</dbReference>
<dbReference type="Gene3D" id="1.10.246.90">
    <property type="entry name" value="Nop domain"/>
    <property type="match status" value="1"/>
</dbReference>
<dbReference type="EMBL" id="BLIY01000017">
    <property type="protein sequence ID" value="GFE54921.1"/>
    <property type="molecule type" value="Genomic_DNA"/>
</dbReference>
<dbReference type="InterPro" id="IPR027105">
    <property type="entry name" value="Prp31"/>
</dbReference>
<evidence type="ECO:0000259" key="10">
    <source>
        <dbReference type="PROSITE" id="PS51358"/>
    </source>
</evidence>
<dbReference type="PROSITE" id="PS51358">
    <property type="entry name" value="NOP"/>
    <property type="match status" value="1"/>
</dbReference>
<keyword evidence="12" id="KW-1185">Reference proteome</keyword>
<dbReference type="SMART" id="SM00931">
    <property type="entry name" value="NOSIC"/>
    <property type="match status" value="1"/>
</dbReference>
<reference evidence="11" key="1">
    <citation type="submission" date="2019-12" db="EMBL/GenBank/DDBJ databases">
        <title>Genome sequence of Babesia ovis.</title>
        <authorList>
            <person name="Yamagishi J."/>
            <person name="Sevinc F."/>
            <person name="Xuan X."/>
        </authorList>
    </citation>
    <scope>NUCLEOTIDE SEQUENCE</scope>
    <source>
        <strain evidence="11">Selcuk</strain>
    </source>
</reference>
<evidence type="ECO:0000313" key="11">
    <source>
        <dbReference type="EMBL" id="GFE54921.1"/>
    </source>
</evidence>
<dbReference type="InterPro" id="IPR042239">
    <property type="entry name" value="Nop_C"/>
</dbReference>
<dbReference type="GO" id="GO:0000244">
    <property type="term" value="P:spliceosomal tri-snRNP complex assembly"/>
    <property type="evidence" value="ECO:0007669"/>
    <property type="project" value="InterPro"/>
</dbReference>
<dbReference type="GO" id="GO:0003723">
    <property type="term" value="F:RNA binding"/>
    <property type="evidence" value="ECO:0007669"/>
    <property type="project" value="UniProtKB-KW"/>
</dbReference>
<gene>
    <name evidence="11" type="ORF">BaOVIS_023250</name>
</gene>
<dbReference type="PANTHER" id="PTHR13904:SF0">
    <property type="entry name" value="U4_U6 SMALL NUCLEAR RIBONUCLEOPROTEIN PRP31"/>
    <property type="match status" value="1"/>
</dbReference>
<evidence type="ECO:0000256" key="6">
    <source>
        <dbReference type="ARBA" id="ARBA00023187"/>
    </source>
</evidence>
<dbReference type="Proteomes" id="UP001057455">
    <property type="component" value="Unassembled WGS sequence"/>
</dbReference>